<dbReference type="AlphaFoldDB" id="A0A1G7WAN5"/>
<dbReference type="Gene3D" id="3.50.50.60">
    <property type="entry name" value="FAD/NAD(P)-binding domain"/>
    <property type="match status" value="2"/>
</dbReference>
<evidence type="ECO:0000256" key="4">
    <source>
        <dbReference type="ARBA" id="ARBA00023002"/>
    </source>
</evidence>
<dbReference type="SUPFAM" id="SSF51905">
    <property type="entry name" value="FAD/NAD(P)-binding domain"/>
    <property type="match status" value="1"/>
</dbReference>
<dbReference type="PRINTS" id="PR00419">
    <property type="entry name" value="ADXRDTASE"/>
</dbReference>
<feature type="domain" description="Amine oxidase" evidence="6">
    <location>
        <begin position="19"/>
        <end position="491"/>
    </location>
</feature>
<dbReference type="GO" id="GO:0016491">
    <property type="term" value="F:oxidoreductase activity"/>
    <property type="evidence" value="ECO:0007669"/>
    <property type="project" value="UniProtKB-KW"/>
</dbReference>
<evidence type="ECO:0000256" key="2">
    <source>
        <dbReference type="ARBA" id="ARBA00006046"/>
    </source>
</evidence>
<proteinExistence type="inferred from homology"/>
<evidence type="ECO:0000256" key="3">
    <source>
        <dbReference type="ARBA" id="ARBA00022746"/>
    </source>
</evidence>
<evidence type="ECO:0000256" key="1">
    <source>
        <dbReference type="ARBA" id="ARBA00004829"/>
    </source>
</evidence>
<dbReference type="NCBIfam" id="TIGR02734">
    <property type="entry name" value="crtI_fam"/>
    <property type="match status" value="1"/>
</dbReference>
<dbReference type="STRING" id="551996.SAMN05192573_104354"/>
<comment type="pathway">
    <text evidence="1 5">Carotenoid biosynthesis.</text>
</comment>
<reference evidence="8" key="1">
    <citation type="submission" date="2016-10" db="EMBL/GenBank/DDBJ databases">
        <authorList>
            <person name="Varghese N."/>
            <person name="Submissions S."/>
        </authorList>
    </citation>
    <scope>NUCLEOTIDE SEQUENCE [LARGE SCALE GENOMIC DNA]</scope>
    <source>
        <strain evidence="8">Gh-67</strain>
    </source>
</reference>
<sequence length="498" mass="56494">MGFTLNMNSKHIIVIGSGFAGLSAACVLAKEGFKVTILEKNDQPGGRARAWEQDGFRFDMGPSWYWMPDVFENFFALFGKKTSDYYRLKRLDPGYRVYYSKNEIFDVPADMVELEALFEQAEPGSSKALRDFLNQAAYKYKVGMGEYVFRPSHSITEFIDFNLIKKSFSMQLLTSMSSHVRKYFKNPQLIKLLEFPVLFLGATPQNTPAMYSMMNYADLALGTWYPMGGMNEIVKAMVSMAIELGVEIKLNTEVTKINIQDKQVDKIQTNNGVFTADMVIAGADYQHVDQHLIEKPYRNYTTKYWNSRTMSPSSLLFYIGTNKKVPNIQHHNLFFDEDFELHAKEIYTAPQWPSSPLFYVCCSSKTDSTVAPEGGENLFFLMPIAPGLNDDETIREKYFTLMMDRFAQITGHDIRDSIVVKRSYALNDFKVDYHSFKGNAYGLANTLAQTAFFKPAMQAKHINNLLYTGQLTVPGPGVPPAIISGQVVAKEAMKKLAY</sequence>
<dbReference type="InterPro" id="IPR014105">
    <property type="entry name" value="Carotenoid/retinoid_OxRdtase"/>
</dbReference>
<organism evidence="7 8">
    <name type="scientific">Mucilaginibacter gossypii</name>
    <dbReference type="NCBI Taxonomy" id="551996"/>
    <lineage>
        <taxon>Bacteria</taxon>
        <taxon>Pseudomonadati</taxon>
        <taxon>Bacteroidota</taxon>
        <taxon>Sphingobacteriia</taxon>
        <taxon>Sphingobacteriales</taxon>
        <taxon>Sphingobacteriaceae</taxon>
        <taxon>Mucilaginibacter</taxon>
    </lineage>
</organism>
<dbReference type="GO" id="GO:0016117">
    <property type="term" value="P:carotenoid biosynthetic process"/>
    <property type="evidence" value="ECO:0007669"/>
    <property type="project" value="UniProtKB-KW"/>
</dbReference>
<keyword evidence="4 5" id="KW-0560">Oxidoreductase</keyword>
<evidence type="ECO:0000313" key="7">
    <source>
        <dbReference type="EMBL" id="SDG69018.1"/>
    </source>
</evidence>
<evidence type="ECO:0000259" key="6">
    <source>
        <dbReference type="Pfam" id="PF01593"/>
    </source>
</evidence>
<dbReference type="Pfam" id="PF01593">
    <property type="entry name" value="Amino_oxidase"/>
    <property type="match status" value="1"/>
</dbReference>
<keyword evidence="8" id="KW-1185">Reference proteome</keyword>
<dbReference type="Proteomes" id="UP000199705">
    <property type="component" value="Unassembled WGS sequence"/>
</dbReference>
<dbReference type="InterPro" id="IPR002937">
    <property type="entry name" value="Amino_oxidase"/>
</dbReference>
<protein>
    <submittedName>
        <fullName evidence="7">Phytoene desaturase</fullName>
    </submittedName>
</protein>
<gene>
    <name evidence="7" type="ORF">SAMN05192573_104354</name>
</gene>
<accession>A0A1G7WAN5</accession>
<evidence type="ECO:0000313" key="8">
    <source>
        <dbReference type="Proteomes" id="UP000199705"/>
    </source>
</evidence>
<keyword evidence="3 5" id="KW-0125">Carotenoid biosynthesis</keyword>
<dbReference type="PANTHER" id="PTHR43734">
    <property type="entry name" value="PHYTOENE DESATURASE"/>
    <property type="match status" value="1"/>
</dbReference>
<comment type="similarity">
    <text evidence="2 5">Belongs to the carotenoid/retinoid oxidoreductase family.</text>
</comment>
<evidence type="ECO:0000256" key="5">
    <source>
        <dbReference type="RuleBase" id="RU362075"/>
    </source>
</evidence>
<dbReference type="EMBL" id="FNCG01000004">
    <property type="protein sequence ID" value="SDG69018.1"/>
    <property type="molecule type" value="Genomic_DNA"/>
</dbReference>
<dbReference type="PANTHER" id="PTHR43734:SF1">
    <property type="entry name" value="PHYTOENE DESATURASE"/>
    <property type="match status" value="1"/>
</dbReference>
<dbReference type="InterPro" id="IPR036188">
    <property type="entry name" value="FAD/NAD-bd_sf"/>
</dbReference>
<name>A0A1G7WAN5_9SPHI</name>